<dbReference type="Proteomes" id="UP000076744">
    <property type="component" value="Unassembled WGS sequence"/>
</dbReference>
<dbReference type="GeneID" id="30017575"/>
<comment type="caution">
    <text evidence="1">The sequence shown here is derived from an EMBL/GenBank/DDBJ whole genome shotgun (WGS) entry which is preliminary data.</text>
</comment>
<protein>
    <submittedName>
        <fullName evidence="1">Uncharacterized protein</fullName>
    </submittedName>
</protein>
<reference evidence="1 2" key="1">
    <citation type="journal article" date="2016" name="Genome Biol. Evol.">
        <title>Divergent and convergent evolution of fungal pathogenicity.</title>
        <authorList>
            <person name="Shang Y."/>
            <person name="Xiao G."/>
            <person name="Zheng P."/>
            <person name="Cen K."/>
            <person name="Zhan S."/>
            <person name="Wang C."/>
        </authorList>
    </citation>
    <scope>NUCLEOTIDE SEQUENCE [LARGE SCALE GENOMIC DNA]</scope>
    <source>
        <strain evidence="1 2">ARSEF 2679</strain>
    </source>
</reference>
<gene>
    <name evidence="1" type="ORF">ISF_01283</name>
</gene>
<evidence type="ECO:0000313" key="2">
    <source>
        <dbReference type="Proteomes" id="UP000076744"/>
    </source>
</evidence>
<dbReference type="RefSeq" id="XP_018707656.1">
    <property type="nucleotide sequence ID" value="XM_018844890.1"/>
</dbReference>
<dbReference type="OrthoDB" id="5079280at2759"/>
<keyword evidence="2" id="KW-1185">Reference proteome</keyword>
<dbReference type="AlphaFoldDB" id="A0A168D5Z1"/>
<sequence length="102" mass="11296">MSVQDCELLIQSRLMSEYTSSVDNIFIHATAELILGDQRVGLWAQSLETESVLVNMLMPGIKRFLARLATYGTGYPDDYKGVRYKFMPTNLNSGTTSPAGSL</sequence>
<name>A0A168D5Z1_CORFA</name>
<proteinExistence type="predicted"/>
<dbReference type="EMBL" id="AZHB01000002">
    <property type="protein sequence ID" value="OAA72210.1"/>
    <property type="molecule type" value="Genomic_DNA"/>
</dbReference>
<organism evidence="1 2">
    <name type="scientific">Cordyceps fumosorosea (strain ARSEF 2679)</name>
    <name type="common">Isaria fumosorosea</name>
    <dbReference type="NCBI Taxonomy" id="1081104"/>
    <lineage>
        <taxon>Eukaryota</taxon>
        <taxon>Fungi</taxon>
        <taxon>Dikarya</taxon>
        <taxon>Ascomycota</taxon>
        <taxon>Pezizomycotina</taxon>
        <taxon>Sordariomycetes</taxon>
        <taxon>Hypocreomycetidae</taxon>
        <taxon>Hypocreales</taxon>
        <taxon>Cordycipitaceae</taxon>
        <taxon>Cordyceps</taxon>
    </lineage>
</organism>
<accession>A0A168D5Z1</accession>
<evidence type="ECO:0000313" key="1">
    <source>
        <dbReference type="EMBL" id="OAA72210.1"/>
    </source>
</evidence>